<dbReference type="PANTHER" id="PTHR37157">
    <property type="entry name" value="PRION-LIKE-(Q/N-RICH) DOMAIN-BEARING PROTEIN 25"/>
    <property type="match status" value="1"/>
</dbReference>
<evidence type="ECO:0000313" key="2">
    <source>
        <dbReference type="EMBL" id="EPB74893.1"/>
    </source>
</evidence>
<gene>
    <name evidence="2" type="ORF">ANCCEY_06009</name>
</gene>
<protein>
    <submittedName>
        <fullName evidence="2">EB module</fullName>
    </submittedName>
</protein>
<name>A0A0D6LUN4_9BILA</name>
<dbReference type="PANTHER" id="PTHR37157:SF2">
    <property type="entry name" value="EB DOMAIN-CONTAINING PROTEIN-RELATED"/>
    <property type="match status" value="1"/>
</dbReference>
<feature type="domain" description="EB" evidence="1">
    <location>
        <begin position="112"/>
        <end position="163"/>
    </location>
</feature>
<feature type="domain" description="EB" evidence="1">
    <location>
        <begin position="57"/>
        <end position="104"/>
    </location>
</feature>
<dbReference type="InterPro" id="IPR006149">
    <property type="entry name" value="EB_dom"/>
</dbReference>
<dbReference type="AlphaFoldDB" id="A0A0D6LUN4"/>
<sequence length="208" mass="21377">MINNRCVTYSIVGGPCMANAQCVGGAVCQNSYCACEAGSTDGAGGFTCSQSKNLKAKVMVNGKCTPKVPVGYPCQISQQCLGGAQCNYGTCQCPAGQAIVNGVCSGGSGGGCLPNQVMVNGQCMPTVVIGSRCSFTQQCLGNSVCINNFCQCPSGSTQFNGKCSSPECRQNQVSTSSSGPCSPQKAYDHVHENLLPFTVHHTGTIGRT</sequence>
<evidence type="ECO:0000259" key="1">
    <source>
        <dbReference type="Pfam" id="PF01683"/>
    </source>
</evidence>
<accession>A0A0D6LUN4</accession>
<proteinExistence type="predicted"/>
<keyword evidence="3" id="KW-1185">Reference proteome</keyword>
<dbReference type="Proteomes" id="UP000054495">
    <property type="component" value="Unassembled WGS sequence"/>
</dbReference>
<feature type="domain" description="EB" evidence="1">
    <location>
        <begin position="2"/>
        <end position="42"/>
    </location>
</feature>
<dbReference type="Pfam" id="PF01683">
    <property type="entry name" value="EB"/>
    <property type="match status" value="3"/>
</dbReference>
<reference evidence="2 3" key="1">
    <citation type="submission" date="2013-05" db="EMBL/GenBank/DDBJ databases">
        <title>Draft genome of the parasitic nematode Anyclostoma ceylanicum.</title>
        <authorList>
            <person name="Mitreva M."/>
        </authorList>
    </citation>
    <scope>NUCLEOTIDE SEQUENCE [LARGE SCALE GENOMIC DNA]</scope>
</reference>
<dbReference type="EMBL" id="KE124923">
    <property type="protein sequence ID" value="EPB74893.1"/>
    <property type="molecule type" value="Genomic_DNA"/>
</dbReference>
<organism evidence="2 3">
    <name type="scientific">Ancylostoma ceylanicum</name>
    <dbReference type="NCBI Taxonomy" id="53326"/>
    <lineage>
        <taxon>Eukaryota</taxon>
        <taxon>Metazoa</taxon>
        <taxon>Ecdysozoa</taxon>
        <taxon>Nematoda</taxon>
        <taxon>Chromadorea</taxon>
        <taxon>Rhabditida</taxon>
        <taxon>Rhabditina</taxon>
        <taxon>Rhabditomorpha</taxon>
        <taxon>Strongyloidea</taxon>
        <taxon>Ancylostomatidae</taxon>
        <taxon>Ancylostomatinae</taxon>
        <taxon>Ancylostoma</taxon>
    </lineage>
</organism>
<evidence type="ECO:0000313" key="3">
    <source>
        <dbReference type="Proteomes" id="UP000054495"/>
    </source>
</evidence>